<proteinExistence type="predicted"/>
<dbReference type="AlphaFoldDB" id="A0A6C0F8J4"/>
<evidence type="ECO:0000313" key="1">
    <source>
        <dbReference type="EMBL" id="QHT35485.1"/>
    </source>
</evidence>
<organism evidence="1">
    <name type="scientific">viral metagenome</name>
    <dbReference type="NCBI Taxonomy" id="1070528"/>
    <lineage>
        <taxon>unclassified sequences</taxon>
        <taxon>metagenomes</taxon>
        <taxon>organismal metagenomes</taxon>
    </lineage>
</organism>
<dbReference type="SUPFAM" id="SSF53448">
    <property type="entry name" value="Nucleotide-diphospho-sugar transferases"/>
    <property type="match status" value="1"/>
</dbReference>
<dbReference type="InterPro" id="IPR029044">
    <property type="entry name" value="Nucleotide-diphossugar_trans"/>
</dbReference>
<accession>A0A6C0F8J4</accession>
<evidence type="ECO:0008006" key="2">
    <source>
        <dbReference type="Google" id="ProtNLM"/>
    </source>
</evidence>
<reference evidence="1" key="1">
    <citation type="journal article" date="2020" name="Nature">
        <title>Giant virus diversity and host interactions through global metagenomics.</title>
        <authorList>
            <person name="Schulz F."/>
            <person name="Roux S."/>
            <person name="Paez-Espino D."/>
            <person name="Jungbluth S."/>
            <person name="Walsh D.A."/>
            <person name="Denef V.J."/>
            <person name="McMahon K.D."/>
            <person name="Konstantinidis K.T."/>
            <person name="Eloe-Fadrosh E.A."/>
            <person name="Kyrpides N.C."/>
            <person name="Woyke T."/>
        </authorList>
    </citation>
    <scope>NUCLEOTIDE SEQUENCE</scope>
    <source>
        <strain evidence="1">GVMAG-M-3300009180-45</strain>
    </source>
</reference>
<protein>
    <recommendedName>
        <fullName evidence="2">Glycosyltransferase</fullName>
    </recommendedName>
</protein>
<sequence>MGAAQSMTYTELPDALPKHDPGNMIEVADVRYRSPWVRDMAVGLVFFNPAKSKRMLMNYLYTIEKLKLAKIPYYTLELVFNRQEPEIKDAFHVYAKSIMFHKERLCTLLEGMIPWYYSKVLFLDADIIFGNPDWYSEVSSALNDHDVVQPFTTAVWMDITYTKATQIRESVLFMNREKTFDHKLHPGFAWAFTRKWFRKVGFFEYGVTGSGDTLSAAAWLGVKFPETYLKPALVPAYKEFDALPKPRISCTSGPVFHLWHGTHVNRKYVDRHVILDGVKDIRKVMRPNWNGAWEFSIKGLSEKLLEYFVERVDDGV</sequence>
<name>A0A6C0F8J4_9ZZZZ</name>
<dbReference type="Gene3D" id="3.90.550.10">
    <property type="entry name" value="Spore Coat Polysaccharide Biosynthesis Protein SpsA, Chain A"/>
    <property type="match status" value="1"/>
</dbReference>
<dbReference type="EMBL" id="MN739021">
    <property type="protein sequence ID" value="QHT35485.1"/>
    <property type="molecule type" value="Genomic_DNA"/>
</dbReference>